<dbReference type="Proteomes" id="UP001152607">
    <property type="component" value="Unassembled WGS sequence"/>
</dbReference>
<gene>
    <name evidence="3" type="ORF">PDIGIT_LOCUS13401</name>
</gene>
<keyword evidence="2" id="KW-1133">Transmembrane helix</keyword>
<proteinExistence type="predicted"/>
<reference evidence="3" key="1">
    <citation type="submission" date="2023-01" db="EMBL/GenBank/DDBJ databases">
        <authorList>
            <person name="Van Ghelder C."/>
            <person name="Rancurel C."/>
        </authorList>
    </citation>
    <scope>NUCLEOTIDE SEQUENCE</scope>
    <source>
        <strain evidence="3">CNCM I-4278</strain>
    </source>
</reference>
<feature type="compositionally biased region" description="Basic and acidic residues" evidence="1">
    <location>
        <begin position="181"/>
        <end position="202"/>
    </location>
</feature>
<evidence type="ECO:0000313" key="3">
    <source>
        <dbReference type="EMBL" id="CAI6340226.1"/>
    </source>
</evidence>
<evidence type="ECO:0008006" key="5">
    <source>
        <dbReference type="Google" id="ProtNLM"/>
    </source>
</evidence>
<keyword evidence="4" id="KW-1185">Reference proteome</keyword>
<protein>
    <recommendedName>
        <fullName evidence="5">Transmembrane protein</fullName>
    </recommendedName>
</protein>
<feature type="region of interest" description="Disordered" evidence="1">
    <location>
        <begin position="121"/>
        <end position="202"/>
    </location>
</feature>
<dbReference type="OrthoDB" id="5398191at2759"/>
<evidence type="ECO:0000256" key="1">
    <source>
        <dbReference type="SAM" id="MobiDB-lite"/>
    </source>
</evidence>
<name>A0A9W4USM0_9PLEO</name>
<organism evidence="3 4">
    <name type="scientific">Periconia digitata</name>
    <dbReference type="NCBI Taxonomy" id="1303443"/>
    <lineage>
        <taxon>Eukaryota</taxon>
        <taxon>Fungi</taxon>
        <taxon>Dikarya</taxon>
        <taxon>Ascomycota</taxon>
        <taxon>Pezizomycotina</taxon>
        <taxon>Dothideomycetes</taxon>
        <taxon>Pleosporomycetidae</taxon>
        <taxon>Pleosporales</taxon>
        <taxon>Massarineae</taxon>
        <taxon>Periconiaceae</taxon>
        <taxon>Periconia</taxon>
    </lineage>
</organism>
<evidence type="ECO:0000256" key="2">
    <source>
        <dbReference type="SAM" id="Phobius"/>
    </source>
</evidence>
<accession>A0A9W4USM0</accession>
<keyword evidence="2" id="KW-0812">Transmembrane</keyword>
<keyword evidence="2" id="KW-0472">Membrane</keyword>
<dbReference type="AlphaFoldDB" id="A0A9W4USM0"/>
<feature type="transmembrane region" description="Helical" evidence="2">
    <location>
        <begin position="87"/>
        <end position="110"/>
    </location>
</feature>
<comment type="caution">
    <text evidence="3">The sequence shown here is derived from an EMBL/GenBank/DDBJ whole genome shotgun (WGS) entry which is preliminary data.</text>
</comment>
<evidence type="ECO:0000313" key="4">
    <source>
        <dbReference type="Proteomes" id="UP001152607"/>
    </source>
</evidence>
<sequence length="202" mass="21405">MYGNLPPFLQNMVKSLPAKMTATLGPELMAASAEKPGFDAKQAGDAAGKAKLKMPKVPSLKNLLSAEGAVAAMLRSILNFLKLRFPALLTGTNVLMSLAVCLLLFVFWYCHKRGRETRLEKERAATEDGSGPASSAASLADDNDSIFGNKRVVEGESSKGATSADKQDTAVDASKPQEPAPKVEDMPSVKDLPDPGKGKEKA</sequence>
<dbReference type="EMBL" id="CAOQHR010000010">
    <property type="protein sequence ID" value="CAI6340226.1"/>
    <property type="molecule type" value="Genomic_DNA"/>
</dbReference>
<feature type="compositionally biased region" description="Low complexity" evidence="1">
    <location>
        <begin position="128"/>
        <end position="140"/>
    </location>
</feature>